<gene>
    <name evidence="1" type="ORF">DBZ36_01115</name>
</gene>
<proteinExistence type="predicted"/>
<evidence type="ECO:0008006" key="3">
    <source>
        <dbReference type="Google" id="ProtNLM"/>
    </source>
</evidence>
<dbReference type="Proteomes" id="UP000286482">
    <property type="component" value="Unassembled WGS sequence"/>
</dbReference>
<dbReference type="PROSITE" id="PS51257">
    <property type="entry name" value="PROKAR_LIPOPROTEIN"/>
    <property type="match status" value="1"/>
</dbReference>
<name>A0A420ENI6_9ALTE</name>
<protein>
    <recommendedName>
        <fullName evidence="3">Lipoprotein</fullName>
    </recommendedName>
</protein>
<reference evidence="1 2" key="1">
    <citation type="submission" date="2018-09" db="EMBL/GenBank/DDBJ databases">
        <authorList>
            <person name="Wang Z."/>
        </authorList>
    </citation>
    <scope>NUCLEOTIDE SEQUENCE [LARGE SCALE GENOMIC DNA]</scope>
    <source>
        <strain evidence="1 2">ALS 81</strain>
    </source>
</reference>
<accession>A0A420ENI6</accession>
<dbReference type="RefSeq" id="WP_120353079.1">
    <property type="nucleotide sequence ID" value="NZ_RAQO01000001.1"/>
</dbReference>
<organism evidence="1 2">
    <name type="scientific">Alginatibacterium sediminis</name>
    <dbReference type="NCBI Taxonomy" id="2164068"/>
    <lineage>
        <taxon>Bacteria</taxon>
        <taxon>Pseudomonadati</taxon>
        <taxon>Pseudomonadota</taxon>
        <taxon>Gammaproteobacteria</taxon>
        <taxon>Alteromonadales</taxon>
        <taxon>Alteromonadaceae</taxon>
        <taxon>Alginatibacterium</taxon>
    </lineage>
</organism>
<dbReference type="AlphaFoldDB" id="A0A420ENI6"/>
<dbReference type="EMBL" id="RAQO01000001">
    <property type="protein sequence ID" value="RKF22277.1"/>
    <property type="molecule type" value="Genomic_DNA"/>
</dbReference>
<evidence type="ECO:0000313" key="1">
    <source>
        <dbReference type="EMBL" id="RKF22277.1"/>
    </source>
</evidence>
<evidence type="ECO:0000313" key="2">
    <source>
        <dbReference type="Proteomes" id="UP000286482"/>
    </source>
</evidence>
<keyword evidence="2" id="KW-1185">Reference proteome</keyword>
<comment type="caution">
    <text evidence="1">The sequence shown here is derived from an EMBL/GenBank/DDBJ whole genome shotgun (WGS) entry which is preliminary data.</text>
</comment>
<sequence>MTLIKLVMTLKITLIPIFISIAISGCSSAFVDAYTDEILGKDLIENPSEALALGFFTKNLEHCKKSFHPETYARYKSDYNWLESYVNTNAERESYLKGYRTETQKLQPCDDFIYSAAELHQEYLQLRRQEAQREQRQQSRVSK</sequence>